<evidence type="ECO:0000313" key="2">
    <source>
        <dbReference type="Proteomes" id="UP000272942"/>
    </source>
</evidence>
<dbReference type="EMBL" id="UZAN01040170">
    <property type="protein sequence ID" value="VDP68692.1"/>
    <property type="molecule type" value="Genomic_DNA"/>
</dbReference>
<dbReference type="AlphaFoldDB" id="A0A183A8B1"/>
<reference evidence="3" key="1">
    <citation type="submission" date="2016-06" db="UniProtKB">
        <authorList>
            <consortium name="WormBaseParasite"/>
        </authorList>
    </citation>
    <scope>IDENTIFICATION</scope>
</reference>
<dbReference type="OrthoDB" id="10251809at2759"/>
<dbReference type="Proteomes" id="UP000272942">
    <property type="component" value="Unassembled WGS sequence"/>
</dbReference>
<dbReference type="GO" id="GO:0030332">
    <property type="term" value="F:cyclin binding"/>
    <property type="evidence" value="ECO:0007669"/>
    <property type="project" value="TreeGrafter"/>
</dbReference>
<gene>
    <name evidence="1" type="ORF">ECPE_LOCUS3196</name>
</gene>
<accession>A0A183A8B1</accession>
<reference evidence="1 2" key="2">
    <citation type="submission" date="2018-11" db="EMBL/GenBank/DDBJ databases">
        <authorList>
            <consortium name="Pathogen Informatics"/>
        </authorList>
    </citation>
    <scope>NUCLEOTIDE SEQUENCE [LARGE SCALE GENOMIC DNA]</scope>
    <source>
        <strain evidence="1 2">Egypt</strain>
    </source>
</reference>
<proteinExistence type="predicted"/>
<protein>
    <submittedName>
        <fullName evidence="3">Kelch domain-containing protein 9</fullName>
    </submittedName>
</protein>
<dbReference type="WBParaSite" id="ECPE_0000319901-mRNA-1">
    <property type="protein sequence ID" value="ECPE_0000319901-mRNA-1"/>
    <property type="gene ID" value="ECPE_0000319901"/>
</dbReference>
<dbReference type="PANTHER" id="PTHR47196:SF1">
    <property type="entry name" value="KELCH DOMAIN-CONTAINING PROTEIN 9"/>
    <property type="match status" value="1"/>
</dbReference>
<keyword evidence="2" id="KW-1185">Reference proteome</keyword>
<organism evidence="3">
    <name type="scientific">Echinostoma caproni</name>
    <dbReference type="NCBI Taxonomy" id="27848"/>
    <lineage>
        <taxon>Eukaryota</taxon>
        <taxon>Metazoa</taxon>
        <taxon>Spiralia</taxon>
        <taxon>Lophotrochozoa</taxon>
        <taxon>Platyhelminthes</taxon>
        <taxon>Trematoda</taxon>
        <taxon>Digenea</taxon>
        <taxon>Plagiorchiida</taxon>
        <taxon>Echinostomata</taxon>
        <taxon>Echinostomatoidea</taxon>
        <taxon>Echinostomatidae</taxon>
        <taxon>Echinostoma</taxon>
    </lineage>
</organism>
<evidence type="ECO:0000313" key="1">
    <source>
        <dbReference type="EMBL" id="VDP68692.1"/>
    </source>
</evidence>
<dbReference type="InterPro" id="IPR015915">
    <property type="entry name" value="Kelch-typ_b-propeller"/>
</dbReference>
<sequence>MSEACQNLYRIQLTPTVGSWSNLTTADCPSLSQHACLSMNERYLVFIGGWTGRTRTPGVHTYDTVSQKWLPAALNEPLLKGFPSGAGLSAHSAIKMHANQVGLGTFASLIIGREGSLRTQRKAGNIYLLYGDIRERGPGDPKAYYTYREANSQLTTSSRSYHTSTPESENALITVGGRKDHLIEVLSWKSSSKNSRSPEWPGTLVYPPDTCTLVTDLVKQVRQKHLKVSEAVIKNQCLGKMKQARAFAVLALNPSDRSAWLQGGVGPGGRVQNTLLRLAQAND</sequence>
<evidence type="ECO:0000313" key="3">
    <source>
        <dbReference type="WBParaSite" id="ECPE_0000319901-mRNA-1"/>
    </source>
</evidence>
<name>A0A183A8B1_9TREM</name>
<dbReference type="InterPro" id="IPR042941">
    <property type="entry name" value="KLDC9"/>
</dbReference>
<dbReference type="SUPFAM" id="SSF117281">
    <property type="entry name" value="Kelch motif"/>
    <property type="match status" value="1"/>
</dbReference>
<dbReference type="PANTHER" id="PTHR47196">
    <property type="entry name" value="KELCH DOMAIN-CONTAINING PROTEIN 9"/>
    <property type="match status" value="1"/>
</dbReference>
<dbReference type="Gene3D" id="2.120.10.80">
    <property type="entry name" value="Kelch-type beta propeller"/>
    <property type="match status" value="1"/>
</dbReference>